<dbReference type="Proteomes" id="UP001152747">
    <property type="component" value="Unassembled WGS sequence"/>
</dbReference>
<keyword evidence="2" id="KW-1185">Reference proteome</keyword>
<reference evidence="1" key="1">
    <citation type="submission" date="2022-11" db="EMBL/GenBank/DDBJ databases">
        <authorList>
            <person name="Kikuchi T."/>
        </authorList>
    </citation>
    <scope>NUCLEOTIDE SEQUENCE</scope>
    <source>
        <strain evidence="1">PS1010</strain>
    </source>
</reference>
<sequence>MFGISEAEQKVVDIVNKIREEENDENAMDYRDVKIEDENKAKKKFELANDADFYTDAETSNLVLEIKMMYRLRWLHRDLPIFERR</sequence>
<dbReference type="EMBL" id="CANHGI010000002">
    <property type="protein sequence ID" value="CAI5442883.1"/>
    <property type="molecule type" value="Genomic_DNA"/>
</dbReference>
<organism evidence="1 2">
    <name type="scientific">Caenorhabditis angaria</name>
    <dbReference type="NCBI Taxonomy" id="860376"/>
    <lineage>
        <taxon>Eukaryota</taxon>
        <taxon>Metazoa</taxon>
        <taxon>Ecdysozoa</taxon>
        <taxon>Nematoda</taxon>
        <taxon>Chromadorea</taxon>
        <taxon>Rhabditida</taxon>
        <taxon>Rhabditina</taxon>
        <taxon>Rhabditomorpha</taxon>
        <taxon>Rhabditoidea</taxon>
        <taxon>Rhabditidae</taxon>
        <taxon>Peloderinae</taxon>
        <taxon>Caenorhabditis</taxon>
    </lineage>
</organism>
<proteinExistence type="predicted"/>
<accession>A0A9P1MXV6</accession>
<evidence type="ECO:0000313" key="1">
    <source>
        <dbReference type="EMBL" id="CAI5442883.1"/>
    </source>
</evidence>
<dbReference type="AlphaFoldDB" id="A0A9P1MXV6"/>
<gene>
    <name evidence="1" type="ORF">CAMP_LOCUS5520</name>
</gene>
<comment type="caution">
    <text evidence="1">The sequence shown here is derived from an EMBL/GenBank/DDBJ whole genome shotgun (WGS) entry which is preliminary data.</text>
</comment>
<protein>
    <submittedName>
        <fullName evidence="1">Uncharacterized protein</fullName>
    </submittedName>
</protein>
<name>A0A9P1MXV6_9PELO</name>
<evidence type="ECO:0000313" key="2">
    <source>
        <dbReference type="Proteomes" id="UP001152747"/>
    </source>
</evidence>